<accession>A0ABV0JMF7</accession>
<organism evidence="1 2">
    <name type="scientific">Funiculus sociatus GB2-A5</name>
    <dbReference type="NCBI Taxonomy" id="2933946"/>
    <lineage>
        <taxon>Bacteria</taxon>
        <taxon>Bacillati</taxon>
        <taxon>Cyanobacteriota</taxon>
        <taxon>Cyanophyceae</taxon>
        <taxon>Coleofasciculales</taxon>
        <taxon>Coleofasciculaceae</taxon>
        <taxon>Funiculus</taxon>
    </lineage>
</organism>
<dbReference type="Proteomes" id="UP001442494">
    <property type="component" value="Unassembled WGS sequence"/>
</dbReference>
<dbReference type="Gene3D" id="3.30.200.20">
    <property type="entry name" value="Phosphorylase Kinase, domain 1"/>
    <property type="match status" value="1"/>
</dbReference>
<name>A0ABV0JMF7_9CYAN</name>
<dbReference type="RefSeq" id="WP_190421596.1">
    <property type="nucleotide sequence ID" value="NZ_JAMPKK010000015.1"/>
</dbReference>
<protein>
    <recommendedName>
        <fullName evidence="3">Protein kinase domain-containing protein</fullName>
    </recommendedName>
</protein>
<keyword evidence="2" id="KW-1185">Reference proteome</keyword>
<reference evidence="1 2" key="1">
    <citation type="submission" date="2022-04" db="EMBL/GenBank/DDBJ databases">
        <title>Positive selection, recombination, and allopatry shape intraspecific diversity of widespread and dominant cyanobacteria.</title>
        <authorList>
            <person name="Wei J."/>
            <person name="Shu W."/>
            <person name="Hu C."/>
        </authorList>
    </citation>
    <scope>NUCLEOTIDE SEQUENCE [LARGE SCALE GENOMIC DNA]</scope>
    <source>
        <strain evidence="1 2">GB2-A5</strain>
    </source>
</reference>
<evidence type="ECO:0008006" key="3">
    <source>
        <dbReference type="Google" id="ProtNLM"/>
    </source>
</evidence>
<evidence type="ECO:0000313" key="1">
    <source>
        <dbReference type="EMBL" id="MEP0864612.1"/>
    </source>
</evidence>
<proteinExistence type="predicted"/>
<dbReference type="SUPFAM" id="SSF56112">
    <property type="entry name" value="Protein kinase-like (PK-like)"/>
    <property type="match status" value="1"/>
</dbReference>
<gene>
    <name evidence="1" type="ORF">NDI37_09035</name>
</gene>
<dbReference type="InterPro" id="IPR011009">
    <property type="entry name" value="Kinase-like_dom_sf"/>
</dbReference>
<sequence>MAWEAGQRLYGDRYIIDRAISRGGLGITYLAKDRKGNRVFIKTLKDEVLNNPELAAFRDKFQQDFLVGGATPSIMSPSSHLAIASAGA</sequence>
<dbReference type="EMBL" id="JAMPKK010000015">
    <property type="protein sequence ID" value="MEP0864612.1"/>
    <property type="molecule type" value="Genomic_DNA"/>
</dbReference>
<comment type="caution">
    <text evidence="1">The sequence shown here is derived from an EMBL/GenBank/DDBJ whole genome shotgun (WGS) entry which is preliminary data.</text>
</comment>
<evidence type="ECO:0000313" key="2">
    <source>
        <dbReference type="Proteomes" id="UP001442494"/>
    </source>
</evidence>